<dbReference type="Pfam" id="PF01968">
    <property type="entry name" value="Hydantoinase_A"/>
    <property type="match status" value="1"/>
</dbReference>
<dbReference type="InterPro" id="IPR049517">
    <property type="entry name" value="ACX-like_C"/>
</dbReference>
<organism evidence="6 7">
    <name type="scientific">Desulfosarcina alkanivorans</name>
    <dbReference type="NCBI Taxonomy" id="571177"/>
    <lineage>
        <taxon>Bacteria</taxon>
        <taxon>Pseudomonadati</taxon>
        <taxon>Thermodesulfobacteriota</taxon>
        <taxon>Desulfobacteria</taxon>
        <taxon>Desulfobacterales</taxon>
        <taxon>Desulfosarcinaceae</taxon>
        <taxon>Desulfosarcina</taxon>
    </lineage>
</organism>
<dbReference type="PANTHER" id="PTHR11365">
    <property type="entry name" value="5-OXOPROLINASE RELATED"/>
    <property type="match status" value="1"/>
</dbReference>
<accession>A0A5K7YZ77</accession>
<evidence type="ECO:0000259" key="4">
    <source>
        <dbReference type="Pfam" id="PF05378"/>
    </source>
</evidence>
<feature type="domain" description="Hydantoinase A/oxoprolinase" evidence="2">
    <location>
        <begin position="232"/>
        <end position="529"/>
    </location>
</feature>
<dbReference type="GO" id="GO:0017168">
    <property type="term" value="F:5-oxoprolinase (ATP-hydrolyzing) activity"/>
    <property type="evidence" value="ECO:0007669"/>
    <property type="project" value="TreeGrafter"/>
</dbReference>
<comment type="similarity">
    <text evidence="1">Belongs to the oxoprolinase family.</text>
</comment>
<gene>
    <name evidence="6" type="primary">oplaH</name>
    <name evidence="6" type="ORF">DSCA_38370</name>
</gene>
<keyword evidence="7" id="KW-1185">Reference proteome</keyword>
<dbReference type="Pfam" id="PF05378">
    <property type="entry name" value="Hydant_A_N"/>
    <property type="match status" value="1"/>
</dbReference>
<reference evidence="6 7" key="1">
    <citation type="submission" date="2019-11" db="EMBL/GenBank/DDBJ databases">
        <title>Comparative genomics of hydrocarbon-degrading Desulfosarcina strains.</title>
        <authorList>
            <person name="Watanabe M."/>
            <person name="Kojima H."/>
            <person name="Fukui M."/>
        </authorList>
    </citation>
    <scope>NUCLEOTIDE SEQUENCE [LARGE SCALE GENOMIC DNA]</scope>
    <source>
        <strain evidence="6 7">PL12</strain>
    </source>
</reference>
<feature type="domain" description="Acetophenone carboxylase-like C-terminal" evidence="5">
    <location>
        <begin position="542"/>
        <end position="703"/>
    </location>
</feature>
<proteinExistence type="inferred from homology"/>
<dbReference type="Pfam" id="PF02538">
    <property type="entry name" value="Hydantoinase_B"/>
    <property type="match status" value="1"/>
</dbReference>
<evidence type="ECO:0000259" key="5">
    <source>
        <dbReference type="Pfam" id="PF19278"/>
    </source>
</evidence>
<feature type="domain" description="Hydantoinase B/oxoprolinase" evidence="3">
    <location>
        <begin position="724"/>
        <end position="1248"/>
    </location>
</feature>
<sequence>MTDLKKYRFSIDRGGTFTDIYAEVPGEPGFRVVKLLSEDPQNYDDAPREGIRRILAETTGIDLPKDSVPADAVEWIRMGTTVATNALLERKGARCALLVTRGFRDILQIGNQDRPAIFDLEIKKPDLLYETVLEVDERVRMLRDDEATPAEPVVQGITGERMVVLEALDVEALRPRLQAILDRGIRSLAVVFMHAYAWPQHELEVGRLAGKMGFTQISLSSGVMPMVKLVARGDTTMTDAYLNPHIQAYLNSFRRGFAGGLKEKGLQFMQSDGGLARADDFTGSRAILSGPAGGVVGYAMTTYSSRDRQPVIGFDMGGTSTDVSRFGGDYELVFETETAGVRIQAPQLQIKTVAAGGGSRLFFDNGMFMVGPESAGAHPGPVCYRKDGHLAVTDANLVLGRLQPDYFPRIFGPGEDQPLDLRAARAAMADLTRAINDSTHQDGQSAMSVEQVAMGFIRVANETMVRPIREISVMRGFDIKEHTLATFGGAGAQHACAIARALGISKIFIHRFSGILSAYGIGLADVVAERQQPAAEVFTRAKRHQLMKRLKGIRADAQKELERQGFSPGQIRCTSYLNMRYQGTDTALMIPGPENGDFKAAFKATYRREFGFDLKDRDILVDDLRVRARGEASTLRKVSIETADAPAVRVDRKPCYFEDGWLETAVYRMTDLKAGHAIDGPAIIIQDTATIVVEPDCRATVNRYGDIEIRVGENSSRRLSTRVDPVQLSIFSNLFMSIAEQMGRMLQKTAISTNIKERLDFSCALFGPDGALVANAPHLPVHLGAMSAAVKEQIRRQGNTLAPGDVLVTNHPAAGGSHLPDITVVTPVFRKGAIIFWVASRGHHADIGGISPGSMPPNSRCIEEEGACIMSFKLVADGIFQEAGIADLLTAPGRLTPQPGRPAISGTRLLADNISDLKAQVAANRKGIELVLEMVDHYGLDVVQAYMGHVQDAAETAVRNRLKELSRSKGMQARDTVQAVDYLDDGSPIALALTIDRTDGSAAFDFTGTGPEIWGNCNAPSAVARSAILYSLRCLIEKDLPLNDGCLIPITIHIPPGSLLAPSAGAAVVGGNVLTSQRVVDVILKAFGVAAASQGCMNNFTFGNDRFGYYETIGGGAGAGPTWHGQTGVHTHMTNTRITDPEILERRYPLLLREFSIRGGSGGEGRHHGGDGLVREVEFLEPLNMAILSERRVFAPYGLEGGRPGKRGENIFIHRDGRRLNLGAKNEILAGPGDRFRILTPGGGGFGEKGS</sequence>
<evidence type="ECO:0000313" key="7">
    <source>
        <dbReference type="Proteomes" id="UP000427906"/>
    </source>
</evidence>
<dbReference type="InterPro" id="IPR008040">
    <property type="entry name" value="Hydant_A_N"/>
</dbReference>
<dbReference type="RefSeq" id="WP_155317895.1">
    <property type="nucleotide sequence ID" value="NZ_AP021874.1"/>
</dbReference>
<evidence type="ECO:0000313" key="6">
    <source>
        <dbReference type="EMBL" id="BBO69907.1"/>
    </source>
</evidence>
<protein>
    <submittedName>
        <fullName evidence="6">5-oxoprolinase</fullName>
    </submittedName>
</protein>
<dbReference type="GO" id="GO:0005829">
    <property type="term" value="C:cytosol"/>
    <property type="evidence" value="ECO:0007669"/>
    <property type="project" value="TreeGrafter"/>
</dbReference>
<dbReference type="AlphaFoldDB" id="A0A5K7YZ77"/>
<dbReference type="InterPro" id="IPR045079">
    <property type="entry name" value="Oxoprolinase-like"/>
</dbReference>
<feature type="domain" description="Hydantoinase/oxoprolinase N-terminal" evidence="4">
    <location>
        <begin position="8"/>
        <end position="212"/>
    </location>
</feature>
<evidence type="ECO:0000259" key="2">
    <source>
        <dbReference type="Pfam" id="PF01968"/>
    </source>
</evidence>
<dbReference type="KEGG" id="dalk:DSCA_38370"/>
<dbReference type="PANTHER" id="PTHR11365:SF2">
    <property type="entry name" value="5-OXOPROLINASE"/>
    <property type="match status" value="1"/>
</dbReference>
<evidence type="ECO:0000256" key="1">
    <source>
        <dbReference type="ARBA" id="ARBA00010403"/>
    </source>
</evidence>
<dbReference type="OrthoDB" id="9759608at2"/>
<dbReference type="Pfam" id="PF19278">
    <property type="entry name" value="Hydant_A_C"/>
    <property type="match status" value="1"/>
</dbReference>
<dbReference type="Proteomes" id="UP000427906">
    <property type="component" value="Chromosome"/>
</dbReference>
<dbReference type="EMBL" id="AP021874">
    <property type="protein sequence ID" value="BBO69907.1"/>
    <property type="molecule type" value="Genomic_DNA"/>
</dbReference>
<evidence type="ECO:0000259" key="3">
    <source>
        <dbReference type="Pfam" id="PF02538"/>
    </source>
</evidence>
<dbReference type="GO" id="GO:0006749">
    <property type="term" value="P:glutathione metabolic process"/>
    <property type="evidence" value="ECO:0007669"/>
    <property type="project" value="TreeGrafter"/>
</dbReference>
<name>A0A5K7YZ77_9BACT</name>
<dbReference type="InterPro" id="IPR002821">
    <property type="entry name" value="Hydantoinase_A"/>
</dbReference>
<dbReference type="InterPro" id="IPR003692">
    <property type="entry name" value="Hydantoinase_B"/>
</dbReference>